<evidence type="ECO:0000259" key="9">
    <source>
        <dbReference type="Pfam" id="PF02771"/>
    </source>
</evidence>
<dbReference type="EMBL" id="AAOA02000004">
    <property type="protein sequence ID" value="EAQ96665.1"/>
    <property type="molecule type" value="Genomic_DNA"/>
</dbReference>
<dbReference type="FunFam" id="1.20.140.10:FF:000001">
    <property type="entry name" value="Acyl-CoA dehydrogenase"/>
    <property type="match status" value="1"/>
</dbReference>
<keyword evidence="11" id="KW-1185">Reference proteome</keyword>
<dbReference type="eggNOG" id="COG1960">
    <property type="taxonomic scope" value="Bacteria"/>
</dbReference>
<feature type="domain" description="Acyl-CoA oxidase/dehydrogenase middle" evidence="8">
    <location>
        <begin position="125"/>
        <end position="215"/>
    </location>
</feature>
<dbReference type="InterPro" id="IPR006089">
    <property type="entry name" value="Acyl-CoA_DH_CS"/>
</dbReference>
<dbReference type="InterPro" id="IPR009075">
    <property type="entry name" value="AcylCo_DH/oxidase_C"/>
</dbReference>
<keyword evidence="4 6" id="KW-0274">FAD</keyword>
<dbReference type="RefSeq" id="WP_008293733.1">
    <property type="nucleotide sequence ID" value="NZ_CM002299.1"/>
</dbReference>
<dbReference type="InterPro" id="IPR037069">
    <property type="entry name" value="AcylCoA_DH/ox_N_sf"/>
</dbReference>
<evidence type="ECO:0000256" key="5">
    <source>
        <dbReference type="ARBA" id="ARBA00023002"/>
    </source>
</evidence>
<evidence type="ECO:0000256" key="6">
    <source>
        <dbReference type="RuleBase" id="RU362125"/>
    </source>
</evidence>
<dbReference type="InterPro" id="IPR013786">
    <property type="entry name" value="AcylCoA_DH/ox_N"/>
</dbReference>
<feature type="domain" description="Acyl-CoA dehydrogenase/oxidase N-terminal" evidence="9">
    <location>
        <begin position="7"/>
        <end position="118"/>
    </location>
</feature>
<evidence type="ECO:0000256" key="3">
    <source>
        <dbReference type="ARBA" id="ARBA00022630"/>
    </source>
</evidence>
<gene>
    <name evidence="10" type="ORF">KT71_06559</name>
</gene>
<proteinExistence type="inferred from homology"/>
<dbReference type="Gene3D" id="1.10.540.10">
    <property type="entry name" value="Acyl-CoA dehydrogenase/oxidase, N-terminal domain"/>
    <property type="match status" value="1"/>
</dbReference>
<keyword evidence="5 6" id="KW-0560">Oxidoreductase</keyword>
<dbReference type="Pfam" id="PF02770">
    <property type="entry name" value="Acyl-CoA_dh_M"/>
    <property type="match status" value="1"/>
</dbReference>
<evidence type="ECO:0000313" key="11">
    <source>
        <dbReference type="Proteomes" id="UP000019205"/>
    </source>
</evidence>
<dbReference type="Gene3D" id="2.40.110.10">
    <property type="entry name" value="Butyryl-CoA Dehydrogenase, subunit A, domain 2"/>
    <property type="match status" value="1"/>
</dbReference>
<dbReference type="InterPro" id="IPR036250">
    <property type="entry name" value="AcylCo_DH-like_C"/>
</dbReference>
<dbReference type="Gene3D" id="1.20.140.10">
    <property type="entry name" value="Butyryl-CoA Dehydrogenase, subunit A, domain 3"/>
    <property type="match status" value="1"/>
</dbReference>
<dbReference type="AlphaFoldDB" id="A4ABB1"/>
<feature type="domain" description="Acyl-CoA dehydrogenase/oxidase C-terminal" evidence="7">
    <location>
        <begin position="227"/>
        <end position="374"/>
    </location>
</feature>
<evidence type="ECO:0000256" key="4">
    <source>
        <dbReference type="ARBA" id="ARBA00022827"/>
    </source>
</evidence>
<evidence type="ECO:0000256" key="1">
    <source>
        <dbReference type="ARBA" id="ARBA00001974"/>
    </source>
</evidence>
<protein>
    <submittedName>
        <fullName evidence="10">Acyl-CoA dehydrogenase</fullName>
    </submittedName>
</protein>
<dbReference type="GO" id="GO:0003995">
    <property type="term" value="F:acyl-CoA dehydrogenase activity"/>
    <property type="evidence" value="ECO:0007669"/>
    <property type="project" value="InterPro"/>
</dbReference>
<dbReference type="Pfam" id="PF00441">
    <property type="entry name" value="Acyl-CoA_dh_1"/>
    <property type="match status" value="1"/>
</dbReference>
<dbReference type="InterPro" id="IPR006091">
    <property type="entry name" value="Acyl-CoA_Oxase/DH_mid-dom"/>
</dbReference>
<dbReference type="SUPFAM" id="SSF56645">
    <property type="entry name" value="Acyl-CoA dehydrogenase NM domain-like"/>
    <property type="match status" value="1"/>
</dbReference>
<dbReference type="PANTHER" id="PTHR43884">
    <property type="entry name" value="ACYL-COA DEHYDROGENASE"/>
    <property type="match status" value="1"/>
</dbReference>
<dbReference type="PANTHER" id="PTHR43884:SF12">
    <property type="entry name" value="ISOVALERYL-COA DEHYDROGENASE, MITOCHONDRIAL-RELATED"/>
    <property type="match status" value="1"/>
</dbReference>
<sequence length="382" mass="42555">MMNFNRSEEQNMVLESLRRFLDAEVEPAFLEHGEGFIPRDKMQAWVKQFTDYGMIKAPHDEQWGGFGMDWLTHLMVFEEIAYTSLDLATPGFINCVGAEMLSQLASAEMKEKYLADVLNCDKFIALGISEPDVGSDVAAVKTRAVREGDHWVINGEKTWITNGEYSDLLICTCRTGDNEISHILIDREEHGYDVMGIKKLALNGQSTAQIFLSDVRVPVSNTLGEQGQGLKNTMKLFEYARCHMAMWGVATARRALDESIKYSQERSQHGKPIAGHQLIADKLATMATQVDAARLLAYRAITLVESGIRADKECSMAKWYGTEIAVNATRDAVQIHGGNGVTKEFVVERLAREALISPIPDGTTEIQKLLIARCLTGIQAFK</sequence>
<comment type="caution">
    <text evidence="10">The sequence shown here is derived from an EMBL/GenBank/DDBJ whole genome shotgun (WGS) entry which is preliminary data.</text>
</comment>
<reference evidence="10 11" key="1">
    <citation type="journal article" date="2007" name="Proc. Natl. Acad. Sci. U.S.A.">
        <title>Characterization of a marine gammaproteobacterium capable of aerobic anoxygenic photosynthesis.</title>
        <authorList>
            <person name="Fuchs B.M."/>
            <person name="Spring S."/>
            <person name="Teeling H."/>
            <person name="Quast C."/>
            <person name="Wulf J."/>
            <person name="Schattenhofer M."/>
            <person name="Yan S."/>
            <person name="Ferriera S."/>
            <person name="Johnson J."/>
            <person name="Glockner F.O."/>
            <person name="Amann R."/>
        </authorList>
    </citation>
    <scope>NUCLEOTIDE SEQUENCE [LARGE SCALE GENOMIC DNA]</scope>
    <source>
        <strain evidence="10">KT71</strain>
    </source>
</reference>
<evidence type="ECO:0000259" key="8">
    <source>
        <dbReference type="Pfam" id="PF02770"/>
    </source>
</evidence>
<dbReference type="InterPro" id="IPR009100">
    <property type="entry name" value="AcylCoA_DH/oxidase_NM_dom_sf"/>
</dbReference>
<evidence type="ECO:0000256" key="2">
    <source>
        <dbReference type="ARBA" id="ARBA00009347"/>
    </source>
</evidence>
<dbReference type="PROSITE" id="PS00073">
    <property type="entry name" value="ACYL_COA_DH_2"/>
    <property type="match status" value="1"/>
</dbReference>
<name>A4ABB1_9GAMM</name>
<dbReference type="FunFam" id="2.40.110.10:FF:000002">
    <property type="entry name" value="Acyl-CoA dehydrogenase fadE12"/>
    <property type="match status" value="1"/>
</dbReference>
<dbReference type="SUPFAM" id="SSF47203">
    <property type="entry name" value="Acyl-CoA dehydrogenase C-terminal domain-like"/>
    <property type="match status" value="1"/>
</dbReference>
<keyword evidence="3 6" id="KW-0285">Flavoprotein</keyword>
<comment type="similarity">
    <text evidence="2 6">Belongs to the acyl-CoA dehydrogenase family.</text>
</comment>
<evidence type="ECO:0000259" key="7">
    <source>
        <dbReference type="Pfam" id="PF00441"/>
    </source>
</evidence>
<evidence type="ECO:0000313" key="10">
    <source>
        <dbReference type="EMBL" id="EAQ96665.1"/>
    </source>
</evidence>
<organism evidence="10 11">
    <name type="scientific">Congregibacter litoralis KT71</name>
    <dbReference type="NCBI Taxonomy" id="314285"/>
    <lineage>
        <taxon>Bacteria</taxon>
        <taxon>Pseudomonadati</taxon>
        <taxon>Pseudomonadota</taxon>
        <taxon>Gammaproteobacteria</taxon>
        <taxon>Cellvibrionales</taxon>
        <taxon>Halieaceae</taxon>
        <taxon>Congregibacter</taxon>
    </lineage>
</organism>
<dbReference type="GO" id="GO:0050660">
    <property type="term" value="F:flavin adenine dinucleotide binding"/>
    <property type="evidence" value="ECO:0007669"/>
    <property type="project" value="InterPro"/>
</dbReference>
<dbReference type="InterPro" id="IPR046373">
    <property type="entry name" value="Acyl-CoA_Oxase/DH_mid-dom_sf"/>
</dbReference>
<reference evidence="10 11" key="2">
    <citation type="journal article" date="2009" name="PLoS ONE">
        <title>The photosynthetic apparatus and its regulation in the aerobic gammaproteobacterium Congregibacter litoralis gen. nov., sp. nov.</title>
        <authorList>
            <person name="Spring S."/>
            <person name="Lunsdorf H."/>
            <person name="Fuchs B.M."/>
            <person name="Tindall B.J."/>
        </authorList>
    </citation>
    <scope>NUCLEOTIDE SEQUENCE [LARGE SCALE GENOMIC DNA]</scope>
    <source>
        <strain evidence="10">KT71</strain>
    </source>
</reference>
<accession>A4ABB1</accession>
<comment type="cofactor">
    <cofactor evidence="1 6">
        <name>FAD</name>
        <dbReference type="ChEBI" id="CHEBI:57692"/>
    </cofactor>
</comment>
<dbReference type="HOGENOM" id="CLU_018204_3_5_6"/>
<dbReference type="STRING" id="314285.KT71_06559"/>
<dbReference type="Pfam" id="PF02771">
    <property type="entry name" value="Acyl-CoA_dh_N"/>
    <property type="match status" value="1"/>
</dbReference>
<dbReference type="Proteomes" id="UP000019205">
    <property type="component" value="Chromosome"/>
</dbReference>